<dbReference type="Pfam" id="PF05380">
    <property type="entry name" value="Peptidase_A17"/>
    <property type="match status" value="1"/>
</dbReference>
<dbReference type="SUPFAM" id="SSF56672">
    <property type="entry name" value="DNA/RNA polymerases"/>
    <property type="match status" value="1"/>
</dbReference>
<feature type="non-terminal residue" evidence="1">
    <location>
        <position position="319"/>
    </location>
</feature>
<dbReference type="AlphaFoldDB" id="A0A0J7KB22"/>
<dbReference type="Proteomes" id="UP000036403">
    <property type="component" value="Unassembled WGS sequence"/>
</dbReference>
<proteinExistence type="predicted"/>
<dbReference type="EMBL" id="LBMM01010440">
    <property type="protein sequence ID" value="KMQ87456.1"/>
    <property type="molecule type" value="Genomic_DNA"/>
</dbReference>
<dbReference type="InterPro" id="IPR008042">
    <property type="entry name" value="Retrotrans_Pao"/>
</dbReference>
<protein>
    <submittedName>
        <fullName evidence="1">Pao retrotransposon peptidase superfamily</fullName>
    </submittedName>
</protein>
<reference evidence="1 2" key="1">
    <citation type="submission" date="2015-04" db="EMBL/GenBank/DDBJ databases">
        <title>Lasius niger genome sequencing.</title>
        <authorList>
            <person name="Konorov E.A."/>
            <person name="Nikitin M.A."/>
            <person name="Kirill M.V."/>
            <person name="Chang P."/>
        </authorList>
    </citation>
    <scope>NUCLEOTIDE SEQUENCE [LARGE SCALE GENOMIC DNA]</scope>
    <source>
        <tissue evidence="1">Whole</tissue>
    </source>
</reference>
<dbReference type="OrthoDB" id="5920040at2759"/>
<gene>
    <name evidence="1" type="ORF">RF55_13262</name>
</gene>
<sequence>MERRFKQQPTFQKSYRDFRLKYEHLGHMTKASSTSGNKKEPTCFLTHHGVIKESSTTTKLQVVFNGSQQGMRGASLNNHLFTGPNLLPALIDVLLRWRTHRYALVADIEKMCRQLNTVTYGLACALYLAIRTLRQQANDKGISHPLAASALLHDIYVDDILTGAPTLSETKESLWLRELEWDTPLASSDTQCWRAFEEELHLLDQVRVPRWLYMTSAKDTVEIHGFADASERAYAAVVYLRVNKPTDSPSVSLVVAKAKVVPLKQVSLPRLELCASALLVKLTAYTQAVLQHHNARVHFWTDSIVALEWIQGHPSRWRT</sequence>
<dbReference type="GO" id="GO:0071897">
    <property type="term" value="P:DNA biosynthetic process"/>
    <property type="evidence" value="ECO:0007669"/>
    <property type="project" value="UniProtKB-ARBA"/>
</dbReference>
<evidence type="ECO:0000313" key="1">
    <source>
        <dbReference type="EMBL" id="KMQ87456.1"/>
    </source>
</evidence>
<dbReference type="STRING" id="67767.A0A0J7KB22"/>
<comment type="caution">
    <text evidence="1">The sequence shown here is derived from an EMBL/GenBank/DDBJ whole genome shotgun (WGS) entry which is preliminary data.</text>
</comment>
<dbReference type="PaxDb" id="67767-A0A0J7KB22"/>
<evidence type="ECO:0000313" key="2">
    <source>
        <dbReference type="Proteomes" id="UP000036403"/>
    </source>
</evidence>
<dbReference type="InterPro" id="IPR043502">
    <property type="entry name" value="DNA/RNA_pol_sf"/>
</dbReference>
<keyword evidence="2" id="KW-1185">Reference proteome</keyword>
<organism evidence="1 2">
    <name type="scientific">Lasius niger</name>
    <name type="common">Black garden ant</name>
    <dbReference type="NCBI Taxonomy" id="67767"/>
    <lineage>
        <taxon>Eukaryota</taxon>
        <taxon>Metazoa</taxon>
        <taxon>Ecdysozoa</taxon>
        <taxon>Arthropoda</taxon>
        <taxon>Hexapoda</taxon>
        <taxon>Insecta</taxon>
        <taxon>Pterygota</taxon>
        <taxon>Neoptera</taxon>
        <taxon>Endopterygota</taxon>
        <taxon>Hymenoptera</taxon>
        <taxon>Apocrita</taxon>
        <taxon>Aculeata</taxon>
        <taxon>Formicoidea</taxon>
        <taxon>Formicidae</taxon>
        <taxon>Formicinae</taxon>
        <taxon>Lasius</taxon>
        <taxon>Lasius</taxon>
    </lineage>
</organism>
<dbReference type="PANTHER" id="PTHR47331">
    <property type="entry name" value="PHD-TYPE DOMAIN-CONTAINING PROTEIN"/>
    <property type="match status" value="1"/>
</dbReference>
<accession>A0A0J7KB22</accession>
<name>A0A0J7KB22_LASNI</name>